<dbReference type="AlphaFoldDB" id="C3KN40"/>
<organism evidence="2 3">
    <name type="scientific">Sinorhizobium fredii (strain NBRC 101917 / NGR234)</name>
    <dbReference type="NCBI Taxonomy" id="394"/>
    <lineage>
        <taxon>Bacteria</taxon>
        <taxon>Pseudomonadati</taxon>
        <taxon>Pseudomonadota</taxon>
        <taxon>Alphaproteobacteria</taxon>
        <taxon>Hyphomicrobiales</taxon>
        <taxon>Rhizobiaceae</taxon>
        <taxon>Sinorhizobium/Ensifer group</taxon>
        <taxon>Sinorhizobium</taxon>
    </lineage>
</organism>
<sequence>MKTPWKFLAQLTSRRPSTKAQESSIRRDTDPKAHESDEKHRSALRLSLKVAASPPAHEDDVPVDQVSVVSDQAQGEGDVAQALRSPIDAEKAQATTGSEADTSGGEANCLAPKSVAGTKSQSKPRIKRRERRNRANPQAAAQSAVAPKHQRLQPLSSRDLFFREATTLDEDIKMLRIQLAQKLHLQNGQLTKMLERFDVP</sequence>
<dbReference type="RefSeq" id="WP_012706215.1">
    <property type="nucleotide sequence ID" value="NC_012586.1"/>
</dbReference>
<evidence type="ECO:0000313" key="3">
    <source>
        <dbReference type="Proteomes" id="UP000001054"/>
    </source>
</evidence>
<reference evidence="2 3" key="2">
    <citation type="journal article" date="2009" name="Appl. Environ. Microbiol.">
        <title>Rhizobium sp. strain NGR234 possesses a remarkable number of secretion systems.</title>
        <authorList>
            <person name="Schmeisser C."/>
            <person name="Liesegang H."/>
            <person name="Krysciak D."/>
            <person name="Bakkou N."/>
            <person name="Le Quere A."/>
            <person name="Wollherr A."/>
            <person name="Heinemeyer I."/>
            <person name="Morgenstern B."/>
            <person name="Pommerening-Roeser A."/>
            <person name="Flores M."/>
            <person name="Palacios R."/>
            <person name="Brenner S."/>
            <person name="Gottschalk G."/>
            <person name="Schmitz R.A."/>
            <person name="Broughton W.J."/>
            <person name="Perret X."/>
            <person name="Strittmatter A.W."/>
            <person name="Streit W.R."/>
        </authorList>
    </citation>
    <scope>NUCLEOTIDE SEQUENCE [LARGE SCALE GENOMIC DNA]</scope>
    <source>
        <strain evidence="3">NBRC 101917 / NGR234</strain>
    </source>
</reference>
<dbReference type="KEGG" id="rhi:NGR_b01470"/>
<feature type="compositionally biased region" description="Polar residues" evidence="1">
    <location>
        <begin position="10"/>
        <end position="23"/>
    </location>
</feature>
<dbReference type="OrthoDB" id="8277693at2"/>
<feature type="compositionally biased region" description="Low complexity" evidence="1">
    <location>
        <begin position="63"/>
        <end position="72"/>
    </location>
</feature>
<feature type="compositionally biased region" description="Basic residues" evidence="1">
    <location>
        <begin position="122"/>
        <end position="134"/>
    </location>
</feature>
<dbReference type="Proteomes" id="UP000001054">
    <property type="component" value="Plasmid pNGR234b"/>
</dbReference>
<dbReference type="EMBL" id="CP000874">
    <property type="protein sequence ID" value="ACP21613.1"/>
    <property type="molecule type" value="Genomic_DNA"/>
</dbReference>
<evidence type="ECO:0000256" key="1">
    <source>
        <dbReference type="SAM" id="MobiDB-lite"/>
    </source>
</evidence>
<feature type="region of interest" description="Disordered" evidence="1">
    <location>
        <begin position="1"/>
        <end position="152"/>
    </location>
</feature>
<feature type="compositionally biased region" description="Basic and acidic residues" evidence="1">
    <location>
        <begin position="24"/>
        <end position="41"/>
    </location>
</feature>
<accession>C3KN40</accession>
<geneLocation type="plasmid" evidence="3">
    <name>sym pNGR234b</name>
</geneLocation>
<dbReference type="PATRIC" id="fig|394.7.peg.593"/>
<keyword evidence="2" id="KW-0614">Plasmid</keyword>
<evidence type="ECO:0000313" key="2">
    <source>
        <dbReference type="EMBL" id="ACP21613.1"/>
    </source>
</evidence>
<reference evidence="3" key="1">
    <citation type="journal article" date="2004" name="J. Bacteriol.">
        <title>An evolutionary hot spot: the pNGR234b replicon of Rhizobium sp. strain NGR234.</title>
        <authorList>
            <person name="Streit W.R."/>
            <person name="Schmitz R.A."/>
            <person name="Perret X."/>
            <person name="Staehelin C."/>
            <person name="Deakin W.J."/>
            <person name="Raasch C."/>
            <person name="Liesegang H."/>
            <person name="Broughton W.J."/>
        </authorList>
    </citation>
    <scope>NUCLEOTIDE SEQUENCE [LARGE SCALE GENOMIC DNA]</scope>
    <source>
        <strain evidence="3">NBRC 101917 / NGR234</strain>
    </source>
</reference>
<gene>
    <name evidence="2" type="ordered locus">NGR_b01470</name>
</gene>
<protein>
    <submittedName>
        <fullName evidence="2">Uncharacterized protein</fullName>
    </submittedName>
</protein>
<dbReference type="HOGENOM" id="CLU_095693_0_0_5"/>
<name>C3KN40_SINFN</name>
<keyword evidence="3" id="KW-1185">Reference proteome</keyword>
<feature type="compositionally biased region" description="Low complexity" evidence="1">
    <location>
        <begin position="135"/>
        <end position="147"/>
    </location>
</feature>
<proteinExistence type="predicted"/>